<dbReference type="NCBIfam" id="TIGR03357">
    <property type="entry name" value="VI_zyme"/>
    <property type="match status" value="1"/>
</dbReference>
<reference evidence="2 3" key="1">
    <citation type="journal article" date="2020" name="Microorganisms">
        <title>Reliable Identification of Environmental Pseudomonas Isolates Using the rpoD Gene.</title>
        <authorList>
            <consortium name="The Broad Institute Genome Sequencing Platform"/>
            <person name="Girard L."/>
            <person name="Lood C."/>
            <person name="Rokni-Zadeh H."/>
            <person name="van Noort V."/>
            <person name="Lavigne R."/>
            <person name="De Mot R."/>
        </authorList>
    </citation>
    <scope>NUCLEOTIDE SEQUENCE [LARGE SCALE GENOMIC DNA]</scope>
    <source>
        <strain evidence="2 3">RW8P3</strain>
    </source>
</reference>
<proteinExistence type="predicted"/>
<dbReference type="EMBL" id="CP077093">
    <property type="protein sequence ID" value="QXI30585.1"/>
    <property type="molecule type" value="Genomic_DNA"/>
</dbReference>
<dbReference type="SUPFAM" id="SSF160719">
    <property type="entry name" value="gpW/gp25-like"/>
    <property type="match status" value="1"/>
</dbReference>
<dbReference type="InterPro" id="IPR053176">
    <property type="entry name" value="T6SS_TssE1-like"/>
</dbReference>
<organism evidence="2 3">
    <name type="scientific">Pseudomonas vanderleydeniana</name>
    <dbReference type="NCBI Taxonomy" id="2745495"/>
    <lineage>
        <taxon>Bacteria</taxon>
        <taxon>Pseudomonadati</taxon>
        <taxon>Pseudomonadota</taxon>
        <taxon>Gammaproteobacteria</taxon>
        <taxon>Pseudomonadales</taxon>
        <taxon>Pseudomonadaceae</taxon>
        <taxon>Pseudomonas</taxon>
    </lineage>
</organism>
<reference evidence="2 3" key="2">
    <citation type="journal article" date="2021" name="Microorganisms">
        <title>The Ever-Expanding Pseudomonas Genus: Description of 43 New Species and Partition of the Pseudomonas putida Group.</title>
        <authorList>
            <person name="Girard L."/>
            <person name="Lood C."/>
            <person name="Hofte M."/>
            <person name="Vandamme P."/>
            <person name="Rokni-Zadeh H."/>
            <person name="van Noort V."/>
            <person name="Lavigne R."/>
            <person name="De Mot R."/>
        </authorList>
    </citation>
    <scope>NUCLEOTIDE SEQUENCE [LARGE SCALE GENOMIC DNA]</scope>
    <source>
        <strain evidence="2 3">RW8P3</strain>
    </source>
</reference>
<protein>
    <submittedName>
        <fullName evidence="2">Type VI secretion system baseplate subunit TssE</fullName>
    </submittedName>
</protein>
<dbReference type="Pfam" id="PF04965">
    <property type="entry name" value="GPW_gp25"/>
    <property type="match status" value="1"/>
</dbReference>
<evidence type="ECO:0000313" key="3">
    <source>
        <dbReference type="Proteomes" id="UP000634530"/>
    </source>
</evidence>
<dbReference type="AlphaFoldDB" id="A0A9E6TUR9"/>
<dbReference type="PANTHER" id="PTHR38595:SF2">
    <property type="entry name" value="TYPE VI SECRETION SYSTEM BASEPLATE SUBUNIT TSSE"/>
    <property type="match status" value="1"/>
</dbReference>
<sequence length="135" mass="15122">MVGLSLFERLESGPRHEGEQPYGQCISAIKRHLEQLFNVRRGSAQSNPELGLRDLNEAAPEGGDLARAISDDIRRSIEAFEPRVQVVAVRFQPDREQPLVLNFQLDCQVCLGPGRVGPLQIGVTLDNRDRYTRVT</sequence>
<feature type="domain" description="IraD/Gp25-like" evidence="1">
    <location>
        <begin position="28"/>
        <end position="109"/>
    </location>
</feature>
<dbReference type="RefSeq" id="WP_186680494.1">
    <property type="nucleotide sequence ID" value="NZ_CP077093.1"/>
</dbReference>
<gene>
    <name evidence="2" type="primary">tssE</name>
    <name evidence="2" type="ORF">HU752_011825</name>
</gene>
<dbReference type="Gene3D" id="3.10.450.40">
    <property type="match status" value="1"/>
</dbReference>
<dbReference type="PANTHER" id="PTHR38595">
    <property type="entry name" value="CYTOPLASMIC PROTEIN-RELATED"/>
    <property type="match status" value="1"/>
</dbReference>
<accession>A0A9E6TUR9</accession>
<evidence type="ECO:0000313" key="2">
    <source>
        <dbReference type="EMBL" id="QXI30585.1"/>
    </source>
</evidence>
<keyword evidence="3" id="KW-1185">Reference proteome</keyword>
<dbReference type="InterPro" id="IPR007048">
    <property type="entry name" value="IraD/Gp25-like"/>
</dbReference>
<dbReference type="InterPro" id="IPR017737">
    <property type="entry name" value="TssE1-like"/>
</dbReference>
<name>A0A9E6TUR9_9PSED</name>
<evidence type="ECO:0000259" key="1">
    <source>
        <dbReference type="Pfam" id="PF04965"/>
    </source>
</evidence>
<dbReference type="KEGG" id="pvw:HU752_011825"/>
<dbReference type="Proteomes" id="UP000634530">
    <property type="component" value="Chromosome"/>
</dbReference>